<comment type="domain">
    <text evidence="5">The PRC barrel domain binds ribosomal protein uS19.</text>
</comment>
<dbReference type="GO" id="GO:0006364">
    <property type="term" value="P:rRNA processing"/>
    <property type="evidence" value="ECO:0007669"/>
    <property type="project" value="UniProtKB-UniRule"/>
</dbReference>
<dbReference type="GO" id="GO:0005737">
    <property type="term" value="C:cytoplasm"/>
    <property type="evidence" value="ECO:0007669"/>
    <property type="project" value="UniProtKB-SubCell"/>
</dbReference>
<dbReference type="InterPro" id="IPR036976">
    <property type="entry name" value="RimM_N_sf"/>
</dbReference>
<dbReference type="GeneID" id="23778497"/>
<dbReference type="Gene3D" id="2.40.30.60">
    <property type="entry name" value="RimM"/>
    <property type="match status" value="1"/>
</dbReference>
<dbReference type="AlphaFoldDB" id="A0A084EM43"/>
<comment type="caution">
    <text evidence="7">The sequence shown here is derived from an EMBL/GenBank/DDBJ whole genome shotgun (WGS) entry which is preliminary data.</text>
</comment>
<name>A0A084EM43_MYCCA</name>
<keyword evidence="3 5" id="KW-0698">rRNA processing</keyword>
<comment type="function">
    <text evidence="5">An accessory protein needed during the final step in the assembly of 30S ribosomal subunit, possibly for assembly of the head region. Essential for efficient processing of 16S rRNA. May be needed both before and after RbfA during the maturation of 16S rRNA. It has affinity for free ribosomal 30S subunits but not for 70S ribosomes.</text>
</comment>
<evidence type="ECO:0000256" key="1">
    <source>
        <dbReference type="ARBA" id="ARBA00022490"/>
    </source>
</evidence>
<evidence type="ECO:0000313" key="8">
    <source>
        <dbReference type="Proteomes" id="UP000028533"/>
    </source>
</evidence>
<dbReference type="GO" id="GO:0005840">
    <property type="term" value="C:ribosome"/>
    <property type="evidence" value="ECO:0007669"/>
    <property type="project" value="InterPro"/>
</dbReference>
<dbReference type="Proteomes" id="UP000028533">
    <property type="component" value="Unassembled WGS sequence"/>
</dbReference>
<dbReference type="InterPro" id="IPR011033">
    <property type="entry name" value="PRC_barrel-like_sf"/>
</dbReference>
<evidence type="ECO:0000256" key="2">
    <source>
        <dbReference type="ARBA" id="ARBA00022517"/>
    </source>
</evidence>
<evidence type="ECO:0000256" key="4">
    <source>
        <dbReference type="ARBA" id="ARBA00023186"/>
    </source>
</evidence>
<dbReference type="HAMAP" id="MF_00014">
    <property type="entry name" value="Ribosome_mat_RimM"/>
    <property type="match status" value="1"/>
</dbReference>
<protein>
    <recommendedName>
        <fullName evidence="5">Ribosome maturation factor RimM</fullName>
    </recommendedName>
</protein>
<dbReference type="PANTHER" id="PTHR33692">
    <property type="entry name" value="RIBOSOME MATURATION FACTOR RIMM"/>
    <property type="match status" value="1"/>
</dbReference>
<proteinExistence type="inferred from homology"/>
<comment type="similarity">
    <text evidence="5">Belongs to the RimM family.</text>
</comment>
<keyword evidence="1 5" id="KW-0963">Cytoplasm</keyword>
<keyword evidence="2 5" id="KW-0690">Ribosome biogenesis</keyword>
<dbReference type="SUPFAM" id="SSF50447">
    <property type="entry name" value="Translation proteins"/>
    <property type="match status" value="1"/>
</dbReference>
<dbReference type="InterPro" id="IPR011961">
    <property type="entry name" value="RimM"/>
</dbReference>
<comment type="subcellular location">
    <subcellularLocation>
        <location evidence="5">Cytoplasm</location>
    </subcellularLocation>
</comment>
<reference evidence="7 8" key="1">
    <citation type="submission" date="2014-02" db="EMBL/GenBank/DDBJ databases">
        <title>Genome sequence of Mycoplasma capricolum subsp. capricolum strain 14232.</title>
        <authorList>
            <person name="Sirand-Pugnet P."/>
            <person name="Breton M."/>
            <person name="Dordet-Frisoni E."/>
            <person name="Baranowski E."/>
            <person name="Barre A."/>
            <person name="Couture C."/>
            <person name="Dupuy V."/>
            <person name="Gaurivaud P."/>
            <person name="Jacob D."/>
            <person name="Lemaitre C."/>
            <person name="Manso-Silvan L."/>
            <person name="Nikolski M."/>
            <person name="Nouvel L.-X."/>
            <person name="Poumarat F."/>
            <person name="Tardy F."/>
            <person name="Thebault P."/>
            <person name="Theil S."/>
            <person name="Citti C."/>
            <person name="Thiaucourt F."/>
            <person name="Blanchard A."/>
        </authorList>
    </citation>
    <scope>NUCLEOTIDE SEQUENCE [LARGE SCALE GENOMIC DNA]</scope>
    <source>
        <strain evidence="7 8">14232</strain>
    </source>
</reference>
<accession>A0A084EM43</accession>
<dbReference type="SUPFAM" id="SSF50346">
    <property type="entry name" value="PRC-barrel domain"/>
    <property type="match status" value="1"/>
</dbReference>
<comment type="subunit">
    <text evidence="5">Binds ribosomal protein uS19.</text>
</comment>
<organism evidence="7 8">
    <name type="scientific">Mycoplasma capricolum subsp. capricolum 14232</name>
    <dbReference type="NCBI Taxonomy" id="1188238"/>
    <lineage>
        <taxon>Bacteria</taxon>
        <taxon>Bacillati</taxon>
        <taxon>Mycoplasmatota</taxon>
        <taxon>Mollicutes</taxon>
        <taxon>Mycoplasmataceae</taxon>
        <taxon>Mycoplasma</taxon>
    </lineage>
</organism>
<dbReference type="PANTHER" id="PTHR33692:SF1">
    <property type="entry name" value="RIBOSOME MATURATION FACTOR RIMM"/>
    <property type="match status" value="1"/>
</dbReference>
<keyword evidence="4 5" id="KW-0143">Chaperone</keyword>
<evidence type="ECO:0000256" key="5">
    <source>
        <dbReference type="HAMAP-Rule" id="MF_00014"/>
    </source>
</evidence>
<gene>
    <name evidence="5 7" type="primary">rimM</name>
    <name evidence="7" type="ORF">MCAPa_5280</name>
</gene>
<feature type="domain" description="RimM N-terminal" evidence="6">
    <location>
        <begin position="8"/>
        <end position="91"/>
    </location>
</feature>
<dbReference type="EMBL" id="JFDO01000017">
    <property type="protein sequence ID" value="KEZ19035.1"/>
    <property type="molecule type" value="Genomic_DNA"/>
</dbReference>
<dbReference type="Pfam" id="PF01782">
    <property type="entry name" value="RimM"/>
    <property type="match status" value="1"/>
</dbReference>
<dbReference type="InterPro" id="IPR009000">
    <property type="entry name" value="Transl_B-barrel_sf"/>
</dbReference>
<evidence type="ECO:0000313" key="7">
    <source>
        <dbReference type="EMBL" id="KEZ19035.1"/>
    </source>
</evidence>
<dbReference type="GO" id="GO:0042274">
    <property type="term" value="P:ribosomal small subunit biogenesis"/>
    <property type="evidence" value="ECO:0007669"/>
    <property type="project" value="UniProtKB-UniRule"/>
</dbReference>
<dbReference type="GO" id="GO:0043022">
    <property type="term" value="F:ribosome binding"/>
    <property type="evidence" value="ECO:0007669"/>
    <property type="project" value="InterPro"/>
</dbReference>
<sequence>MNANLIKIGVIVNTFSIKGQVKVILNSDIMIDDLNKIDTFFIKTNDNFQVLRIQEINLNKNKNYLIVKFLNLNNINDVVKYKNKEIYCLKNQNITQLVSLINFKFTSFKTNGIIIDYMNNSHQQLIKVKSEDLKEFWVPLVDVFIKEIDYENQIIIAKNVEGLK</sequence>
<evidence type="ECO:0000256" key="3">
    <source>
        <dbReference type="ARBA" id="ARBA00022552"/>
    </source>
</evidence>
<dbReference type="InterPro" id="IPR002676">
    <property type="entry name" value="RimM_N"/>
</dbReference>
<evidence type="ECO:0000259" key="6">
    <source>
        <dbReference type="Pfam" id="PF01782"/>
    </source>
</evidence>
<dbReference type="Gene3D" id="2.30.30.240">
    <property type="entry name" value="PRC-barrel domain"/>
    <property type="match status" value="1"/>
</dbReference>
<dbReference type="RefSeq" id="WP_011387415.1">
    <property type="nucleotide sequence ID" value="NZ_JFDO01000017.1"/>
</dbReference>